<dbReference type="PROSITE" id="PS50802">
    <property type="entry name" value="OTU"/>
    <property type="match status" value="1"/>
</dbReference>
<dbReference type="PANTHER" id="PTHR12419:SF7">
    <property type="entry name" value="OTU DOMAIN-CONTAINING PROTEIN 3"/>
    <property type="match status" value="1"/>
</dbReference>
<dbReference type="Proteomes" id="UP000278807">
    <property type="component" value="Unassembled WGS sequence"/>
</dbReference>
<feature type="compositionally biased region" description="Low complexity" evidence="1">
    <location>
        <begin position="13"/>
        <end position="43"/>
    </location>
</feature>
<gene>
    <name evidence="3" type="ORF">HNAJ_LOCUS7424</name>
</gene>
<reference evidence="3 4" key="2">
    <citation type="submission" date="2018-11" db="EMBL/GenBank/DDBJ databases">
        <authorList>
            <consortium name="Pathogen Informatics"/>
        </authorList>
    </citation>
    <scope>NUCLEOTIDE SEQUENCE [LARGE SCALE GENOMIC DNA]</scope>
</reference>
<keyword evidence="4" id="KW-1185">Reference proteome</keyword>
<dbReference type="SUPFAM" id="SSF54001">
    <property type="entry name" value="Cysteine proteinases"/>
    <property type="match status" value="1"/>
</dbReference>
<reference evidence="5" key="1">
    <citation type="submission" date="2017-02" db="UniProtKB">
        <authorList>
            <consortium name="WormBaseParasite"/>
        </authorList>
    </citation>
    <scope>IDENTIFICATION</scope>
</reference>
<dbReference type="CDD" id="cd22771">
    <property type="entry name" value="OTU_plant_OTU7-like"/>
    <property type="match status" value="1"/>
</dbReference>
<feature type="domain" description="OTU" evidence="2">
    <location>
        <begin position="55"/>
        <end position="184"/>
    </location>
</feature>
<dbReference type="GO" id="GO:0004843">
    <property type="term" value="F:cysteine-type deubiquitinase activity"/>
    <property type="evidence" value="ECO:0007669"/>
    <property type="project" value="TreeGrafter"/>
</dbReference>
<dbReference type="InterPro" id="IPR050704">
    <property type="entry name" value="Peptidase_C85-like"/>
</dbReference>
<sequence>MTKNPSHRRTRSRLPSVSSLSSINSSDNCSSSSGTSNDVSESTSEFTDQLYPLGLRVRSISPDGNCLFSTFADQLYGKPHYHPRLRKRAVEYLSKHKREIRPFLGNTSYSAMLDELAESGTYGDHLSIVALARVNHVDVIVHRIGEQPRLVAQGCSDPQSCSLTTHRQVHLALDSEHYSSVRSIDGPTHGPANILLDLRTLEKNAAKSHRRHRHRSECTHNGNYRRHHHKHRHRSSSGQK</sequence>
<evidence type="ECO:0000313" key="4">
    <source>
        <dbReference type="Proteomes" id="UP000278807"/>
    </source>
</evidence>
<dbReference type="PANTHER" id="PTHR12419">
    <property type="entry name" value="OTU DOMAIN CONTAINING PROTEIN"/>
    <property type="match status" value="1"/>
</dbReference>
<dbReference type="Pfam" id="PF02338">
    <property type="entry name" value="OTU"/>
    <property type="match status" value="1"/>
</dbReference>
<dbReference type="STRING" id="102285.A0A0R3TJY1"/>
<evidence type="ECO:0000313" key="3">
    <source>
        <dbReference type="EMBL" id="VDO03284.1"/>
    </source>
</evidence>
<feature type="compositionally biased region" description="Basic residues" evidence="1">
    <location>
        <begin position="1"/>
        <end position="12"/>
    </location>
</feature>
<dbReference type="GO" id="GO:0016579">
    <property type="term" value="P:protein deubiquitination"/>
    <property type="evidence" value="ECO:0007669"/>
    <property type="project" value="TreeGrafter"/>
</dbReference>
<evidence type="ECO:0000256" key="1">
    <source>
        <dbReference type="SAM" id="MobiDB-lite"/>
    </source>
</evidence>
<evidence type="ECO:0000313" key="5">
    <source>
        <dbReference type="WBParaSite" id="HNAJ_0000742801-mRNA-1"/>
    </source>
</evidence>
<feature type="region of interest" description="Disordered" evidence="1">
    <location>
        <begin position="204"/>
        <end position="240"/>
    </location>
</feature>
<organism evidence="5">
    <name type="scientific">Rodentolepis nana</name>
    <name type="common">Dwarf tapeworm</name>
    <name type="synonym">Hymenolepis nana</name>
    <dbReference type="NCBI Taxonomy" id="102285"/>
    <lineage>
        <taxon>Eukaryota</taxon>
        <taxon>Metazoa</taxon>
        <taxon>Spiralia</taxon>
        <taxon>Lophotrochozoa</taxon>
        <taxon>Platyhelminthes</taxon>
        <taxon>Cestoda</taxon>
        <taxon>Eucestoda</taxon>
        <taxon>Cyclophyllidea</taxon>
        <taxon>Hymenolepididae</taxon>
        <taxon>Rodentolepis</taxon>
    </lineage>
</organism>
<dbReference type="Gene3D" id="3.90.70.80">
    <property type="match status" value="1"/>
</dbReference>
<accession>A0A0R3TJY1</accession>
<feature type="region of interest" description="Disordered" evidence="1">
    <location>
        <begin position="1"/>
        <end position="43"/>
    </location>
</feature>
<dbReference type="WBParaSite" id="HNAJ_0000742801-mRNA-1">
    <property type="protein sequence ID" value="HNAJ_0000742801-mRNA-1"/>
    <property type="gene ID" value="HNAJ_0000742801"/>
</dbReference>
<dbReference type="InterPro" id="IPR038765">
    <property type="entry name" value="Papain-like_cys_pep_sf"/>
</dbReference>
<dbReference type="AlphaFoldDB" id="A0A0R3TJY1"/>
<evidence type="ECO:0000259" key="2">
    <source>
        <dbReference type="PROSITE" id="PS50802"/>
    </source>
</evidence>
<feature type="compositionally biased region" description="Basic residues" evidence="1">
    <location>
        <begin position="206"/>
        <end position="215"/>
    </location>
</feature>
<feature type="compositionally biased region" description="Basic residues" evidence="1">
    <location>
        <begin position="223"/>
        <end position="240"/>
    </location>
</feature>
<proteinExistence type="predicted"/>
<dbReference type="EMBL" id="UZAE01012050">
    <property type="protein sequence ID" value="VDO03284.1"/>
    <property type="molecule type" value="Genomic_DNA"/>
</dbReference>
<dbReference type="OrthoDB" id="415023at2759"/>
<protein>
    <submittedName>
        <fullName evidence="5">OTU domain-containing protein</fullName>
    </submittedName>
</protein>
<dbReference type="InterPro" id="IPR003323">
    <property type="entry name" value="OTU_dom"/>
</dbReference>
<name>A0A0R3TJY1_RODNA</name>